<evidence type="ECO:0000313" key="2">
    <source>
        <dbReference type="Proteomes" id="UP000197153"/>
    </source>
</evidence>
<dbReference type="Pfam" id="PF04365">
    <property type="entry name" value="BrnT_toxin"/>
    <property type="match status" value="1"/>
</dbReference>
<dbReference type="EMBL" id="CP022110">
    <property type="protein sequence ID" value="ASG21071.1"/>
    <property type="molecule type" value="Genomic_DNA"/>
</dbReference>
<dbReference type="Gene3D" id="3.10.450.530">
    <property type="entry name" value="Ribonuclease toxin, BrnT, of type II toxin-antitoxin system"/>
    <property type="match status" value="1"/>
</dbReference>
<dbReference type="RefSeq" id="WP_088871824.1">
    <property type="nucleotide sequence ID" value="NZ_CP022110.1"/>
</dbReference>
<protein>
    <recommendedName>
        <fullName evidence="3">BrnT family toxin</fullName>
    </recommendedName>
</protein>
<sequence>MFQWDKRKAAENLAKHGVRFEDACAVFRDPFAIEWPDEREDYGEERFIIIGMAEGRLLYLAYALRGDDIRLISARGAEPYERRRYHDENA</sequence>
<keyword evidence="2" id="KW-1185">Reference proteome</keyword>
<dbReference type="Proteomes" id="UP000197153">
    <property type="component" value="Chromosome 1"/>
</dbReference>
<proteinExistence type="predicted"/>
<dbReference type="InterPro" id="IPR007460">
    <property type="entry name" value="BrnT_toxin"/>
</dbReference>
<evidence type="ECO:0000313" key="1">
    <source>
        <dbReference type="EMBL" id="ASG21071.1"/>
    </source>
</evidence>
<name>A0A248JRF9_9PROT</name>
<dbReference type="InterPro" id="IPR038573">
    <property type="entry name" value="BrnT_sf"/>
</dbReference>
<evidence type="ECO:0008006" key="3">
    <source>
        <dbReference type="Google" id="ProtNLM"/>
    </source>
</evidence>
<dbReference type="KEGG" id="nao:Y958_09715"/>
<gene>
    <name evidence="1" type="ORF">Y958_09715</name>
</gene>
<reference evidence="1 2" key="1">
    <citation type="submission" date="2017-06" db="EMBL/GenBank/DDBJ databases">
        <title>Complete genome sequence of Nitrospirillum amazonense strain CBAmC, an endophytic nitrogen-fixing and plant growth-promoting bacterium, isolated from sugarcane.</title>
        <authorList>
            <person name="Schwab S."/>
            <person name="dos Santos Teixeira K.R."/>
            <person name="Simoes Araujo J.L."/>
            <person name="Soares Vidal M."/>
            <person name="Borges de Freitas H.R."/>
            <person name="Rivello Crivelaro A.L."/>
            <person name="Bueno de Camargo Nunes A."/>
            <person name="dos Santos C.M."/>
            <person name="Palmeira da Silva Rosa D."/>
            <person name="da Silva Padilha D."/>
            <person name="da Silva E."/>
            <person name="Araujo Terra L."/>
            <person name="Soares Mendes V."/>
            <person name="Farinelli L."/>
            <person name="Magalhaes Cruz L."/>
            <person name="Baldani J.I."/>
        </authorList>
    </citation>
    <scope>NUCLEOTIDE SEQUENCE [LARGE SCALE GENOMIC DNA]</scope>
    <source>
        <strain evidence="1 2">CBAmC</strain>
    </source>
</reference>
<dbReference type="AlphaFoldDB" id="A0A248JRF9"/>
<accession>A0A248JRF9</accession>
<organism evidence="1 2">
    <name type="scientific">Nitrospirillum viridazoti CBAmc</name>
    <dbReference type="NCBI Taxonomy" id="1441467"/>
    <lineage>
        <taxon>Bacteria</taxon>
        <taxon>Pseudomonadati</taxon>
        <taxon>Pseudomonadota</taxon>
        <taxon>Alphaproteobacteria</taxon>
        <taxon>Rhodospirillales</taxon>
        <taxon>Azospirillaceae</taxon>
        <taxon>Nitrospirillum</taxon>
        <taxon>Nitrospirillum viridazoti</taxon>
    </lineage>
</organism>